<dbReference type="InterPro" id="IPR029063">
    <property type="entry name" value="SAM-dependent_MTases_sf"/>
</dbReference>
<dbReference type="STRING" id="869754.A0A1A0H9U0"/>
<evidence type="ECO:0000256" key="1">
    <source>
        <dbReference type="ARBA" id="ARBA00000724"/>
    </source>
</evidence>
<feature type="binding site" evidence="9">
    <location>
        <position position="83"/>
    </location>
    <ligand>
        <name>S-adenosyl-L-methionine</name>
        <dbReference type="ChEBI" id="CHEBI:59789"/>
    </ligand>
</feature>
<comment type="function">
    <text evidence="8">Methylates the carboxyl group of the C-terminal leucine residue of protein phosphatase 2A catalytic subunits to form alpha-leucine ester residues.</text>
</comment>
<comment type="caution">
    <text evidence="10">The sequence shown here is derived from an EMBL/GenBank/DDBJ whole genome shotgun (WGS) entry which is preliminary data.</text>
</comment>
<dbReference type="OrthoDB" id="203237at2759"/>
<dbReference type="EMBL" id="LXTC01000004">
    <property type="protein sequence ID" value="OBA20781.1"/>
    <property type="molecule type" value="Genomic_DNA"/>
</dbReference>
<dbReference type="SUPFAM" id="SSF53335">
    <property type="entry name" value="S-adenosyl-L-methionine-dependent methyltransferases"/>
    <property type="match status" value="1"/>
</dbReference>
<dbReference type="PIRSF" id="PIRSF016305">
    <property type="entry name" value="LCM_mtfrase"/>
    <property type="match status" value="1"/>
</dbReference>
<feature type="binding site" evidence="9">
    <location>
        <position position="212"/>
    </location>
    <ligand>
        <name>S-adenosyl-L-methionine</name>
        <dbReference type="ChEBI" id="CHEBI:59789"/>
    </ligand>
</feature>
<evidence type="ECO:0000313" key="11">
    <source>
        <dbReference type="Proteomes" id="UP000092555"/>
    </source>
</evidence>
<keyword evidence="6 8" id="KW-0808">Transferase</keyword>
<dbReference type="GO" id="GO:0018423">
    <property type="term" value="F:protein C-terminal leucine carboxyl O-methyltransferase activity"/>
    <property type="evidence" value="ECO:0007669"/>
    <property type="project" value="UniProtKB-EC"/>
</dbReference>
<sequence>MATRAAKDTVVRATDLDALSCRHSANTKGYFLPADPHVALLVGAYESALQHCDGYTQLAAGRTLRSSFGAPKLPLINRGTYLRTAAIDLVVSLFIAEHGACQVVSLGAGSDTRGFRVLQQHPGVSYTEIDFAESTRIKKLAISRLPALRRLVGAEDLAAIDVNSRADLAAMDPHLHGANYHLVALDLRDLAARGTDALAFLDSALPTLVVCECVLCYLPPKATVDVLAFWKQSLRHVAVVVYDPMGLGDAFGAMMAQNLGRRGLDMLSFSMYPDLPARKKLFEETLGFQAHLTDSALIGGYSGSPGPWLGAQEAARVGRLEMIDEVEEIALLLRHYCLIYAEAGLLLRFAAQLPWLT</sequence>
<dbReference type="PANTHER" id="PTHR13600:SF21">
    <property type="entry name" value="LEUCINE CARBOXYL METHYLTRANSFERASE 1"/>
    <property type="match status" value="1"/>
</dbReference>
<feature type="binding site" evidence="9">
    <location>
        <begin position="186"/>
        <end position="187"/>
    </location>
    <ligand>
        <name>S-adenosyl-L-methionine</name>
        <dbReference type="ChEBI" id="CHEBI:59789"/>
    </ligand>
</feature>
<keyword evidence="11" id="KW-1185">Reference proteome</keyword>
<accession>A0A1A0H9U0</accession>
<evidence type="ECO:0000256" key="9">
    <source>
        <dbReference type="PIRSR" id="PIRSR016305-1"/>
    </source>
</evidence>
<evidence type="ECO:0000256" key="6">
    <source>
        <dbReference type="ARBA" id="ARBA00022679"/>
    </source>
</evidence>
<evidence type="ECO:0000256" key="4">
    <source>
        <dbReference type="ARBA" id="ARBA00017497"/>
    </source>
</evidence>
<keyword evidence="7 8" id="KW-0949">S-adenosyl-L-methionine</keyword>
<proteinExistence type="inferred from homology"/>
<evidence type="ECO:0000256" key="7">
    <source>
        <dbReference type="ARBA" id="ARBA00022691"/>
    </source>
</evidence>
<protein>
    <recommendedName>
        <fullName evidence="4 8">Leucine carboxyl methyltransferase 1</fullName>
        <ecNumber evidence="3 8">2.1.1.233</ecNumber>
    </recommendedName>
</protein>
<gene>
    <name evidence="10" type="ORF">METBIDRAFT_32731</name>
</gene>
<keyword evidence="5 8" id="KW-0489">Methyltransferase</keyword>
<dbReference type="GO" id="GO:0032259">
    <property type="term" value="P:methylation"/>
    <property type="evidence" value="ECO:0007669"/>
    <property type="project" value="UniProtKB-KW"/>
</dbReference>
<dbReference type="Gene3D" id="3.40.50.150">
    <property type="entry name" value="Vaccinia Virus protein VP39"/>
    <property type="match status" value="1"/>
</dbReference>
<dbReference type="Pfam" id="PF04072">
    <property type="entry name" value="LCM"/>
    <property type="match status" value="1"/>
</dbReference>
<reference evidence="10 11" key="1">
    <citation type="submission" date="2016-05" db="EMBL/GenBank/DDBJ databases">
        <title>Comparative genomics of biotechnologically important yeasts.</title>
        <authorList>
            <consortium name="DOE Joint Genome Institute"/>
            <person name="Riley R."/>
            <person name="Haridas S."/>
            <person name="Wolfe K.H."/>
            <person name="Lopes M.R."/>
            <person name="Hittinger C.T."/>
            <person name="Goker M."/>
            <person name="Salamov A."/>
            <person name="Wisecaver J."/>
            <person name="Long T.M."/>
            <person name="Aerts A.L."/>
            <person name="Barry K."/>
            <person name="Choi C."/>
            <person name="Clum A."/>
            <person name="Coughlan A.Y."/>
            <person name="Deshpande S."/>
            <person name="Douglass A.P."/>
            <person name="Hanson S.J."/>
            <person name="Klenk H.-P."/>
            <person name="LaButti K."/>
            <person name="Lapidus A."/>
            <person name="Lindquist E."/>
            <person name="Lipzen A."/>
            <person name="Meier-kolthoff J.P."/>
            <person name="Ohm R.A."/>
            <person name="Otillar R.P."/>
            <person name="Pangilinan J."/>
            <person name="Peng Y."/>
            <person name="Rokas A."/>
            <person name="Rosa C.A."/>
            <person name="Scheuner C."/>
            <person name="Sibirny A.A."/>
            <person name="Slot J.C."/>
            <person name="Stielow J.B."/>
            <person name="Sun H."/>
            <person name="Kurtzman C.P."/>
            <person name="Blackwell M."/>
            <person name="Grigoriev I.V."/>
            <person name="Jeffries T.W."/>
        </authorList>
    </citation>
    <scope>NUCLEOTIDE SEQUENCE [LARGE SCALE GENOMIC DNA]</scope>
    <source>
        <strain evidence="10 11">NRRL YB-4993</strain>
    </source>
</reference>
<evidence type="ECO:0000256" key="5">
    <source>
        <dbReference type="ARBA" id="ARBA00022603"/>
    </source>
</evidence>
<evidence type="ECO:0000256" key="2">
    <source>
        <dbReference type="ARBA" id="ARBA00010703"/>
    </source>
</evidence>
<name>A0A1A0H9U0_9ASCO</name>
<dbReference type="EC" id="2.1.1.233" evidence="3 8"/>
<evidence type="ECO:0000313" key="10">
    <source>
        <dbReference type="EMBL" id="OBA20781.1"/>
    </source>
</evidence>
<dbReference type="GeneID" id="30029096"/>
<dbReference type="AlphaFoldDB" id="A0A1A0H9U0"/>
<dbReference type="InterPro" id="IPR007213">
    <property type="entry name" value="Ppm1/Ppm2/Tcmp"/>
</dbReference>
<evidence type="ECO:0000256" key="3">
    <source>
        <dbReference type="ARBA" id="ARBA00012834"/>
    </source>
</evidence>
<comment type="catalytic activity">
    <reaction evidence="1 8">
        <text>[phosphatase 2A protein]-C-terminal L-leucine + S-adenosyl-L-methionine = [phosphatase 2A protein]-C-terminal L-leucine methyl ester + S-adenosyl-L-homocysteine</text>
        <dbReference type="Rhea" id="RHEA:48544"/>
        <dbReference type="Rhea" id="RHEA-COMP:12134"/>
        <dbReference type="Rhea" id="RHEA-COMP:12135"/>
        <dbReference type="ChEBI" id="CHEBI:57856"/>
        <dbReference type="ChEBI" id="CHEBI:59789"/>
        <dbReference type="ChEBI" id="CHEBI:90516"/>
        <dbReference type="ChEBI" id="CHEBI:90517"/>
        <dbReference type="EC" id="2.1.1.233"/>
    </reaction>
</comment>
<comment type="similarity">
    <text evidence="2 8">Belongs to the methyltransferase superfamily. LCMT family.</text>
</comment>
<feature type="binding site" evidence="9">
    <location>
        <position position="107"/>
    </location>
    <ligand>
        <name>S-adenosyl-L-methionine</name>
        <dbReference type="ChEBI" id="CHEBI:59789"/>
    </ligand>
</feature>
<dbReference type="RefSeq" id="XP_018711303.1">
    <property type="nucleotide sequence ID" value="XM_018856120.1"/>
</dbReference>
<dbReference type="Proteomes" id="UP000092555">
    <property type="component" value="Unassembled WGS sequence"/>
</dbReference>
<dbReference type="InterPro" id="IPR016651">
    <property type="entry name" value="LCMT1"/>
</dbReference>
<dbReference type="PANTHER" id="PTHR13600">
    <property type="entry name" value="LEUCINE CARBOXYL METHYLTRANSFERASE"/>
    <property type="match status" value="1"/>
</dbReference>
<organism evidence="10 11">
    <name type="scientific">Metschnikowia bicuspidata var. bicuspidata NRRL YB-4993</name>
    <dbReference type="NCBI Taxonomy" id="869754"/>
    <lineage>
        <taxon>Eukaryota</taxon>
        <taxon>Fungi</taxon>
        <taxon>Dikarya</taxon>
        <taxon>Ascomycota</taxon>
        <taxon>Saccharomycotina</taxon>
        <taxon>Pichiomycetes</taxon>
        <taxon>Metschnikowiaceae</taxon>
        <taxon>Metschnikowia</taxon>
    </lineage>
</organism>
<evidence type="ECO:0000256" key="8">
    <source>
        <dbReference type="PIRNR" id="PIRNR016305"/>
    </source>
</evidence>